<dbReference type="PROSITE" id="PS00138">
    <property type="entry name" value="SUBTILASE_SER"/>
    <property type="match status" value="1"/>
</dbReference>
<evidence type="ECO:0000256" key="7">
    <source>
        <dbReference type="SAM" id="SignalP"/>
    </source>
</evidence>
<gene>
    <name evidence="12" type="ORF">GW587_00685</name>
</gene>
<dbReference type="PROSITE" id="PS51892">
    <property type="entry name" value="SUBTILASE"/>
    <property type="match status" value="1"/>
</dbReference>
<dbReference type="PRINTS" id="PR00723">
    <property type="entry name" value="SUBTILISIN"/>
</dbReference>
<comment type="caution">
    <text evidence="12">The sequence shown here is derived from an EMBL/GenBank/DDBJ whole genome shotgun (WGS) entry which is preliminary data.</text>
</comment>
<evidence type="ECO:0000256" key="2">
    <source>
        <dbReference type="ARBA" id="ARBA00022670"/>
    </source>
</evidence>
<dbReference type="EMBL" id="JAADJT010000001">
    <property type="protein sequence ID" value="NGZ82778.1"/>
    <property type="molecule type" value="Genomic_DNA"/>
</dbReference>
<evidence type="ECO:0000256" key="3">
    <source>
        <dbReference type="ARBA" id="ARBA00022801"/>
    </source>
</evidence>
<dbReference type="InterPro" id="IPR023828">
    <property type="entry name" value="Peptidase_S8_Ser-AS"/>
</dbReference>
<dbReference type="SUPFAM" id="SSF52743">
    <property type="entry name" value="Subtilisin-like"/>
    <property type="match status" value="1"/>
</dbReference>
<dbReference type="Pfam" id="PF05922">
    <property type="entry name" value="Inhibitor_I9"/>
    <property type="match status" value="1"/>
</dbReference>
<protein>
    <submittedName>
        <fullName evidence="12">S8 family serine peptidase</fullName>
    </submittedName>
</protein>
<feature type="active site" description="Charge relay system" evidence="5">
    <location>
        <position position="167"/>
    </location>
</feature>
<sequence>MKLRPISTAVLVLLSTLAVTASADTERRSYIVQLTDKPAATYTGQVAGLAATMPAQGQRLNVDAAEVQAYISYLETKQAAVINTVNAAEITNKYDVVFNGFSALLTDDEVRALKKNAGVAAITADSIMQMDTSYTPAFLGLDKAGGLWEQLGGKGAAGENIVIGIVDGGIWPEQPSFADRVDESGNPSHSGATRVYDAPPASWKGACDTGEGFGVQNCNNKLIGARFYKPAAQTLHWSEFNSPRDSVGGSSGEGGHGDHTASTAGGNAGVTVTTNGVNLGKITGMAPRARIAAYKVCWTDGVTAKNGCATSNSVSAINQAVKDGVNVINFSIGPSAGGGAFDEATEQAFFGAAAAGVFVAASAGNSGPTATAPAPVSHISPWLTTVGNSTHDRIYLADAVLGSGTKVTGASSNANTPPATLILAKDAGLAGANPATLAQCFGAADSVAPLLDPAKVAGKVLVCDRGNNVLVNKSANGKNAGAVGVIIANVEGGNATIINQPHSISTLHITKENGKIVKDYIAASNAGTAALNNTRPTFDPAVKAPIMNGSSSRGPNVANANILKPDLTAPGTDILAAVSADLTPAQRNAVAAGGVAPATDWAFYTGTSMASPHVAGIAALLKQRHPGWTPAAIKSALMTTATDTYSDGLNGAVAWDATARTTGTLPWGQGAGHIAPTTAADPGLVYDIQPIEYIRFMCGQGQVYTTAQCSAAGGGIAAQNLNLASLTAGNVLGSMTLTRTVTNVGDARATYNASAAVPGYTVVVSPATLTLGAGASGTFTVKVTRTTAPIDTWAYGKLVWTDGTHTVRSPLTVRGSALAAPAIVSSEAATGSKILTVGTGFSGAMSAVKALAPATVESRVVGQANTNANTSNQCYAGGATGVNLHTVTIPAGTLAARFSLYDEDTSGGGVSDLDLVVITGTSVVGSSGGGTANESVVLNAPAAGTYKVCVIGYAPVGGSANYKLSSWVLQPTSTAGNFKVNVPGAATIGGTATVGMSWSALPVGKRYFGMVNFLLNGAFQGSTQVEIDTTDPLPLFKNSRDKERLAF</sequence>
<dbReference type="Gene3D" id="2.60.120.380">
    <property type="match status" value="1"/>
</dbReference>
<feature type="active site" description="Charge relay system" evidence="5">
    <location>
        <position position="256"/>
    </location>
</feature>
<feature type="domain" description="PA" evidence="9">
    <location>
        <begin position="446"/>
        <end position="515"/>
    </location>
</feature>
<feature type="chain" id="PRO_5045302619" evidence="7">
    <location>
        <begin position="24"/>
        <end position="1047"/>
    </location>
</feature>
<dbReference type="InterPro" id="IPR045051">
    <property type="entry name" value="SBT"/>
</dbReference>
<dbReference type="Pfam" id="PF00082">
    <property type="entry name" value="Peptidase_S8"/>
    <property type="match status" value="1"/>
</dbReference>
<dbReference type="Gene3D" id="3.50.30.30">
    <property type="match status" value="1"/>
</dbReference>
<organism evidence="12 13">
    <name type="scientific">Duganella aceris</name>
    <dbReference type="NCBI Taxonomy" id="2703883"/>
    <lineage>
        <taxon>Bacteria</taxon>
        <taxon>Pseudomonadati</taxon>
        <taxon>Pseudomonadota</taxon>
        <taxon>Betaproteobacteria</taxon>
        <taxon>Burkholderiales</taxon>
        <taxon>Oxalobacteraceae</taxon>
        <taxon>Telluria group</taxon>
        <taxon>Duganella</taxon>
    </lineage>
</organism>
<name>A0ABX0FE13_9BURK</name>
<dbReference type="PANTHER" id="PTHR10795">
    <property type="entry name" value="PROPROTEIN CONVERTASE SUBTILISIN/KEXIN"/>
    <property type="match status" value="1"/>
</dbReference>
<keyword evidence="4 5" id="KW-0720">Serine protease</keyword>
<dbReference type="InterPro" id="IPR041469">
    <property type="entry name" value="Subtilisin-like_FN3"/>
</dbReference>
<evidence type="ECO:0000256" key="6">
    <source>
        <dbReference type="SAM" id="MobiDB-lite"/>
    </source>
</evidence>
<evidence type="ECO:0000259" key="11">
    <source>
        <dbReference type="Pfam" id="PF17766"/>
    </source>
</evidence>
<dbReference type="InterPro" id="IPR037045">
    <property type="entry name" value="S8pro/Inhibitor_I9_sf"/>
</dbReference>
<feature type="region of interest" description="Disordered" evidence="6">
    <location>
        <begin position="240"/>
        <end position="267"/>
    </location>
</feature>
<dbReference type="Pfam" id="PF02225">
    <property type="entry name" value="PA"/>
    <property type="match status" value="1"/>
</dbReference>
<comment type="similarity">
    <text evidence="1 5">Belongs to the peptidase S8 family.</text>
</comment>
<evidence type="ECO:0000256" key="1">
    <source>
        <dbReference type="ARBA" id="ARBA00011073"/>
    </source>
</evidence>
<evidence type="ECO:0000259" key="9">
    <source>
        <dbReference type="Pfam" id="PF02225"/>
    </source>
</evidence>
<reference evidence="13" key="2">
    <citation type="submission" date="2023-07" db="EMBL/GenBank/DDBJ databases">
        <title>Duganella aceri sp. nov., isolated from tree sap.</title>
        <authorList>
            <person name="Kim I.S."/>
        </authorList>
    </citation>
    <scope>NUCLEOTIDE SEQUENCE [LARGE SCALE GENOMIC DNA]</scope>
    <source>
        <strain evidence="13">SAP-35</strain>
    </source>
</reference>
<evidence type="ECO:0000313" key="12">
    <source>
        <dbReference type="EMBL" id="NGZ82778.1"/>
    </source>
</evidence>
<proteinExistence type="inferred from homology"/>
<dbReference type="InterPro" id="IPR015500">
    <property type="entry name" value="Peptidase_S8_subtilisin-rel"/>
</dbReference>
<dbReference type="SUPFAM" id="SSF54897">
    <property type="entry name" value="Protease propeptides/inhibitors"/>
    <property type="match status" value="1"/>
</dbReference>
<evidence type="ECO:0000256" key="4">
    <source>
        <dbReference type="ARBA" id="ARBA00022825"/>
    </source>
</evidence>
<dbReference type="InterPro" id="IPR000209">
    <property type="entry name" value="Peptidase_S8/S53_dom"/>
</dbReference>
<dbReference type="Pfam" id="PF17766">
    <property type="entry name" value="fn3_6"/>
    <property type="match status" value="1"/>
</dbReference>
<evidence type="ECO:0000259" key="8">
    <source>
        <dbReference type="Pfam" id="PF00082"/>
    </source>
</evidence>
<dbReference type="InterPro" id="IPR046450">
    <property type="entry name" value="PA_dom_sf"/>
</dbReference>
<dbReference type="SUPFAM" id="SSF52025">
    <property type="entry name" value="PA domain"/>
    <property type="match status" value="1"/>
</dbReference>
<dbReference type="Gene3D" id="2.60.40.2310">
    <property type="match status" value="1"/>
</dbReference>
<keyword evidence="13" id="KW-1185">Reference proteome</keyword>
<dbReference type="InterPro" id="IPR010259">
    <property type="entry name" value="S8pro/Inhibitor_I9"/>
</dbReference>
<feature type="domain" description="Peptidase S8/S53" evidence="8">
    <location>
        <begin position="158"/>
        <end position="651"/>
    </location>
</feature>
<reference evidence="12 13" key="1">
    <citation type="submission" date="2020-01" db="EMBL/GenBank/DDBJ databases">
        <authorList>
            <person name="Lee S.D."/>
        </authorList>
    </citation>
    <scope>NUCLEOTIDE SEQUENCE [LARGE SCALE GENOMIC DNA]</scope>
    <source>
        <strain evidence="12 13">SAP-35</strain>
    </source>
</reference>
<feature type="signal peptide" evidence="7">
    <location>
        <begin position="1"/>
        <end position="23"/>
    </location>
</feature>
<feature type="domain" description="Subtilisin-like protease fibronectin type-III" evidence="11">
    <location>
        <begin position="720"/>
        <end position="813"/>
    </location>
</feature>
<dbReference type="Proteomes" id="UP000666369">
    <property type="component" value="Unassembled WGS sequence"/>
</dbReference>
<dbReference type="InterPro" id="IPR003137">
    <property type="entry name" value="PA_domain"/>
</dbReference>
<accession>A0ABX0FE13</accession>
<dbReference type="Gene3D" id="3.30.70.80">
    <property type="entry name" value="Peptidase S8 propeptide/proteinase inhibitor I9"/>
    <property type="match status" value="1"/>
</dbReference>
<keyword evidence="3 5" id="KW-0378">Hydrolase</keyword>
<feature type="domain" description="Inhibitor I9" evidence="10">
    <location>
        <begin position="29"/>
        <end position="130"/>
    </location>
</feature>
<dbReference type="InterPro" id="IPR036852">
    <property type="entry name" value="Peptidase_S8/S53_dom_sf"/>
</dbReference>
<feature type="active site" description="Charge relay system" evidence="5">
    <location>
        <position position="608"/>
    </location>
</feature>
<evidence type="ECO:0000256" key="5">
    <source>
        <dbReference type="PROSITE-ProRule" id="PRU01240"/>
    </source>
</evidence>
<keyword evidence="2 5" id="KW-0645">Protease</keyword>
<keyword evidence="7" id="KW-0732">Signal</keyword>
<dbReference type="Gene3D" id="3.40.50.200">
    <property type="entry name" value="Peptidase S8/S53 domain"/>
    <property type="match status" value="1"/>
</dbReference>
<evidence type="ECO:0000259" key="10">
    <source>
        <dbReference type="Pfam" id="PF05922"/>
    </source>
</evidence>
<evidence type="ECO:0000313" key="13">
    <source>
        <dbReference type="Proteomes" id="UP000666369"/>
    </source>
</evidence>
<dbReference type="RefSeq" id="WP_166097425.1">
    <property type="nucleotide sequence ID" value="NZ_JAADJT010000001.1"/>
</dbReference>